<evidence type="ECO:0000313" key="1">
    <source>
        <dbReference type="EMBL" id="TFW30913.1"/>
    </source>
</evidence>
<dbReference type="RefSeq" id="WP_135190575.1">
    <property type="nucleotide sequence ID" value="NZ_SPUM01000103.1"/>
</dbReference>
<accession>A0A4Y9SZX0</accession>
<dbReference type="EMBL" id="SPUM01000103">
    <property type="protein sequence ID" value="TFW30913.1"/>
    <property type="molecule type" value="Genomic_DNA"/>
</dbReference>
<dbReference type="OrthoDB" id="8779432at2"/>
<protein>
    <submittedName>
        <fullName evidence="1">Uncharacterized protein</fullName>
    </submittedName>
</protein>
<organism evidence="1 2">
    <name type="scientific">Massilia horti</name>
    <dbReference type="NCBI Taxonomy" id="2562153"/>
    <lineage>
        <taxon>Bacteria</taxon>
        <taxon>Pseudomonadati</taxon>
        <taxon>Pseudomonadota</taxon>
        <taxon>Betaproteobacteria</taxon>
        <taxon>Burkholderiales</taxon>
        <taxon>Oxalobacteraceae</taxon>
        <taxon>Telluria group</taxon>
        <taxon>Massilia</taxon>
    </lineage>
</organism>
<proteinExistence type="predicted"/>
<keyword evidence="2" id="KW-1185">Reference proteome</keyword>
<evidence type="ECO:0000313" key="2">
    <source>
        <dbReference type="Proteomes" id="UP000297258"/>
    </source>
</evidence>
<reference evidence="1 2" key="1">
    <citation type="submission" date="2019-03" db="EMBL/GenBank/DDBJ databases">
        <title>Draft genome of Massilia hortus sp. nov., a novel bacterial species of the Oxalobacteraceae family.</title>
        <authorList>
            <person name="Peta V."/>
            <person name="Raths R."/>
            <person name="Bucking H."/>
        </authorList>
    </citation>
    <scope>NUCLEOTIDE SEQUENCE [LARGE SCALE GENOMIC DNA]</scope>
    <source>
        <strain evidence="1 2">ONC3</strain>
    </source>
</reference>
<dbReference type="Proteomes" id="UP000297258">
    <property type="component" value="Unassembled WGS sequence"/>
</dbReference>
<dbReference type="AlphaFoldDB" id="A0A4Y9SZX0"/>
<gene>
    <name evidence="1" type="ORF">E4O92_15150</name>
</gene>
<name>A0A4Y9SZX0_9BURK</name>
<comment type="caution">
    <text evidence="1">The sequence shown here is derived from an EMBL/GenBank/DDBJ whole genome shotgun (WGS) entry which is preliminary data.</text>
</comment>
<sequence>MPNQGTNRYIVHATGDGTALAEFIAGLPSQPAIRLVEVIGPHDRPHTAVIETDAATALQLQENFRHSNKLMIEPDRPLSLFQ</sequence>